<organism evidence="2 3">
    <name type="scientific">Acer saccharum</name>
    <name type="common">Sugar maple</name>
    <dbReference type="NCBI Taxonomy" id="4024"/>
    <lineage>
        <taxon>Eukaryota</taxon>
        <taxon>Viridiplantae</taxon>
        <taxon>Streptophyta</taxon>
        <taxon>Embryophyta</taxon>
        <taxon>Tracheophyta</taxon>
        <taxon>Spermatophyta</taxon>
        <taxon>Magnoliopsida</taxon>
        <taxon>eudicotyledons</taxon>
        <taxon>Gunneridae</taxon>
        <taxon>Pentapetalae</taxon>
        <taxon>rosids</taxon>
        <taxon>malvids</taxon>
        <taxon>Sapindales</taxon>
        <taxon>Sapindaceae</taxon>
        <taxon>Hippocastanoideae</taxon>
        <taxon>Acereae</taxon>
        <taxon>Acer</taxon>
    </lineage>
</organism>
<evidence type="ECO:0000313" key="2">
    <source>
        <dbReference type="EMBL" id="KAK0576033.1"/>
    </source>
</evidence>
<dbReference type="Proteomes" id="UP001168877">
    <property type="component" value="Unassembled WGS sequence"/>
</dbReference>
<dbReference type="Pfam" id="PF03004">
    <property type="entry name" value="Transposase_24"/>
    <property type="match status" value="1"/>
</dbReference>
<comment type="caution">
    <text evidence="2">The sequence shown here is derived from an EMBL/GenBank/DDBJ whole genome shotgun (WGS) entry which is preliminary data.</text>
</comment>
<evidence type="ECO:0000313" key="3">
    <source>
        <dbReference type="Proteomes" id="UP001168877"/>
    </source>
</evidence>
<evidence type="ECO:0000256" key="1">
    <source>
        <dbReference type="SAM" id="MobiDB-lite"/>
    </source>
</evidence>
<feature type="region of interest" description="Disordered" evidence="1">
    <location>
        <begin position="252"/>
        <end position="272"/>
    </location>
</feature>
<sequence length="422" mass="48346">MNDKENSQDTDDVYQENESSDIQLMVQEDDLEIGQFHRVDVSAEEVSANVILDIEKQTINDDIFEFEDEDETIMDYCSDNEEISVIETQITSSDSGSVALARKIEKKIRGKSRGVRLDRLITSANGQLHVDFSSGKPKGPNAEMFSTEIDIVVRSHAPLNVEKWDDIPEEQTQPLIDRVLSKFDVDISRPYVKDWMLKRMRLRFNGFRNKLNEEFKSFSNKKDVLENRPKYLDNQDYWVFLCDRFDSAKFQNRSNKNKKNRGDLPVHRGGSKSFDQHMMEMEVEEGKAPRKIVLFKKLHWSEEKGWIKPEAEALYEAMIGYLGNEDSENGSEPISEAEICIKVLGNKSGYLKGLGIVMPQKTSSSSSNAVSPENIELKEKVEHQDQLIKELQVQNAKIMAIMSKFESSNIGSFNMDQDSQLS</sequence>
<dbReference type="InterPro" id="IPR004252">
    <property type="entry name" value="Probable_transposase_24"/>
</dbReference>
<dbReference type="PANTHER" id="PTHR33499">
    <property type="entry name" value="OS12G0282400 PROTEIN-RELATED"/>
    <property type="match status" value="1"/>
</dbReference>
<gene>
    <name evidence="2" type="ORF">LWI29_010881</name>
</gene>
<dbReference type="EMBL" id="JAUESC010000386">
    <property type="protein sequence ID" value="KAK0576033.1"/>
    <property type="molecule type" value="Genomic_DNA"/>
</dbReference>
<reference evidence="2" key="1">
    <citation type="journal article" date="2022" name="Plant J.">
        <title>Strategies of tolerance reflected in two North American maple genomes.</title>
        <authorList>
            <person name="McEvoy S.L."/>
            <person name="Sezen U.U."/>
            <person name="Trouern-Trend A."/>
            <person name="McMahon S.M."/>
            <person name="Schaberg P.G."/>
            <person name="Yang J."/>
            <person name="Wegrzyn J.L."/>
            <person name="Swenson N.G."/>
        </authorList>
    </citation>
    <scope>NUCLEOTIDE SEQUENCE</scope>
    <source>
        <strain evidence="2">NS2018</strain>
    </source>
</reference>
<dbReference type="PANTHER" id="PTHR33499:SF11">
    <property type="entry name" value="NO APICAL MERISTEM-ASSOCIATED C-TERMINAL DOMAIN-CONTAINING PROTEIN"/>
    <property type="match status" value="1"/>
</dbReference>
<reference evidence="2" key="2">
    <citation type="submission" date="2023-06" db="EMBL/GenBank/DDBJ databases">
        <authorList>
            <person name="Swenson N.G."/>
            <person name="Wegrzyn J.L."/>
            <person name="Mcevoy S.L."/>
        </authorList>
    </citation>
    <scope>NUCLEOTIDE SEQUENCE</scope>
    <source>
        <strain evidence="2">NS2018</strain>
        <tissue evidence="2">Leaf</tissue>
    </source>
</reference>
<accession>A0AA39RLG0</accession>
<proteinExistence type="predicted"/>
<protein>
    <recommendedName>
        <fullName evidence="4">Transposase</fullName>
    </recommendedName>
</protein>
<name>A0AA39RLG0_ACESA</name>
<dbReference type="AlphaFoldDB" id="A0AA39RLG0"/>
<keyword evidence="3" id="KW-1185">Reference proteome</keyword>
<evidence type="ECO:0008006" key="4">
    <source>
        <dbReference type="Google" id="ProtNLM"/>
    </source>
</evidence>